<dbReference type="PATRIC" id="fig|742733.3.peg.4245"/>
<dbReference type="EMBL" id="ADLJ01000033">
    <property type="protein sequence ID" value="EHE96974.1"/>
    <property type="molecule type" value="Genomic_DNA"/>
</dbReference>
<protein>
    <submittedName>
        <fullName evidence="1">Uncharacterized protein</fullName>
    </submittedName>
</protein>
<comment type="caution">
    <text evidence="1">The sequence shown here is derived from an EMBL/GenBank/DDBJ whole genome shotgun (WGS) entry which is preliminary data.</text>
</comment>
<gene>
    <name evidence="1" type="ORF">HMPREF9469_04093</name>
</gene>
<name>G5HND1_9FIRM</name>
<evidence type="ECO:0000313" key="1">
    <source>
        <dbReference type="EMBL" id="EHE96974.1"/>
    </source>
</evidence>
<proteinExistence type="predicted"/>
<evidence type="ECO:0000313" key="2">
    <source>
        <dbReference type="Proteomes" id="UP000003763"/>
    </source>
</evidence>
<sequence>MTKKIILVLVEGQTDQDTLAVVFTRLVQNQDVEFEVIRTDLTAQDKMTAKYIEAAIREEIDKYFRKNPYLIQEDILKVIQLIDTDGAFIPHSMVQQSKDRVTSYHDDYIDAKDKDRLIRRNISKRNIVYQLYHQNELSGFPYEIYYFSRNLEHVMHNANQELSPEQKEDLALEAALRYHENPEAFLQFINDETFSVQGDYQKTWEFIMENGNSLKRYTNLAVFFYRLGIGIK</sequence>
<dbReference type="HOGENOM" id="CLU_099787_0_0_9"/>
<dbReference type="AlphaFoldDB" id="G5HND1"/>
<accession>G5HND1</accession>
<reference evidence="1 2" key="1">
    <citation type="submission" date="2011-08" db="EMBL/GenBank/DDBJ databases">
        <title>The Genome Sequence of Clostridium citroniae WAL-17108.</title>
        <authorList>
            <consortium name="The Broad Institute Genome Sequencing Platform"/>
            <person name="Earl A."/>
            <person name="Ward D."/>
            <person name="Feldgarden M."/>
            <person name="Gevers D."/>
            <person name="Finegold S.M."/>
            <person name="Summanen P.H."/>
            <person name="Molitoris D.R."/>
            <person name="Vaisanen M.L."/>
            <person name="Daigneault M."/>
            <person name="Allen-Vercoe E."/>
            <person name="Young S.K."/>
            <person name="Zeng Q."/>
            <person name="Gargeya S."/>
            <person name="Fitzgerald M."/>
            <person name="Haas B."/>
            <person name="Abouelleil A."/>
            <person name="Alvarado L."/>
            <person name="Arachchi H.M."/>
            <person name="Berlin A."/>
            <person name="Brown A."/>
            <person name="Chapman S.B."/>
            <person name="Chen Z."/>
            <person name="Dunbar C."/>
            <person name="Freedman E."/>
            <person name="Gearin G."/>
            <person name="Gellesch M."/>
            <person name="Goldberg J."/>
            <person name="Griggs A."/>
            <person name="Gujja S."/>
            <person name="Heiman D."/>
            <person name="Howarth C."/>
            <person name="Larson L."/>
            <person name="Lui A."/>
            <person name="MacDonald P.J.P."/>
            <person name="Montmayeur A."/>
            <person name="Murphy C."/>
            <person name="Neiman D."/>
            <person name="Pearson M."/>
            <person name="Priest M."/>
            <person name="Roberts A."/>
            <person name="Saif S."/>
            <person name="Shea T."/>
            <person name="Shenoy N."/>
            <person name="Sisk P."/>
            <person name="Stolte C."/>
            <person name="Sykes S."/>
            <person name="Wortman J."/>
            <person name="Nusbaum C."/>
            <person name="Birren B."/>
        </authorList>
    </citation>
    <scope>NUCLEOTIDE SEQUENCE [LARGE SCALE GENOMIC DNA]</scope>
    <source>
        <strain evidence="1 2">WAL-17108</strain>
    </source>
</reference>
<dbReference type="eggNOG" id="ENOG5031I16">
    <property type="taxonomic scope" value="Bacteria"/>
</dbReference>
<dbReference type="RefSeq" id="WP_007866138.1">
    <property type="nucleotide sequence ID" value="NZ_JH376426.1"/>
</dbReference>
<dbReference type="Proteomes" id="UP000003763">
    <property type="component" value="Unassembled WGS sequence"/>
</dbReference>
<organism evidence="1 2">
    <name type="scientific">[Clostridium] citroniae WAL-17108</name>
    <dbReference type="NCBI Taxonomy" id="742733"/>
    <lineage>
        <taxon>Bacteria</taxon>
        <taxon>Bacillati</taxon>
        <taxon>Bacillota</taxon>
        <taxon>Clostridia</taxon>
        <taxon>Lachnospirales</taxon>
        <taxon>Lachnospiraceae</taxon>
        <taxon>Enterocloster</taxon>
    </lineage>
</organism>